<dbReference type="Proteomes" id="UP000324800">
    <property type="component" value="Unassembled WGS sequence"/>
</dbReference>
<sequence length="122" mass="14356">MVKQGILLSMRPQCDQIQEFEIALHDRNTEAFHIQRLVRVLEYKSQIPHDKSKRNKSVRIYEREKKYAIENRKGMIWRREDEANLDAEVQRKQNSNSNSSISSSNSQLIQEDWTGKGNTIVP</sequence>
<feature type="compositionally biased region" description="Low complexity" evidence="1">
    <location>
        <begin position="94"/>
        <end position="106"/>
    </location>
</feature>
<reference evidence="2 3" key="1">
    <citation type="submission" date="2019-03" db="EMBL/GenBank/DDBJ databases">
        <title>Single cell metagenomics reveals metabolic interactions within the superorganism composed of flagellate Streblomastix strix and complex community of Bacteroidetes bacteria on its surface.</title>
        <authorList>
            <person name="Treitli S.C."/>
            <person name="Kolisko M."/>
            <person name="Husnik F."/>
            <person name="Keeling P."/>
            <person name="Hampl V."/>
        </authorList>
    </citation>
    <scope>NUCLEOTIDE SEQUENCE [LARGE SCALE GENOMIC DNA]</scope>
    <source>
        <strain evidence="2">ST1C</strain>
    </source>
</reference>
<evidence type="ECO:0000313" key="3">
    <source>
        <dbReference type="Proteomes" id="UP000324800"/>
    </source>
</evidence>
<evidence type="ECO:0000313" key="2">
    <source>
        <dbReference type="EMBL" id="KAA6378536.1"/>
    </source>
</evidence>
<dbReference type="EMBL" id="SNRW01009080">
    <property type="protein sequence ID" value="KAA6378536.1"/>
    <property type="molecule type" value="Genomic_DNA"/>
</dbReference>
<accession>A0A5J4V6T8</accession>
<organism evidence="2 3">
    <name type="scientific">Streblomastix strix</name>
    <dbReference type="NCBI Taxonomy" id="222440"/>
    <lineage>
        <taxon>Eukaryota</taxon>
        <taxon>Metamonada</taxon>
        <taxon>Preaxostyla</taxon>
        <taxon>Oxymonadida</taxon>
        <taxon>Streblomastigidae</taxon>
        <taxon>Streblomastix</taxon>
    </lineage>
</organism>
<feature type="region of interest" description="Disordered" evidence="1">
    <location>
        <begin position="88"/>
        <end position="122"/>
    </location>
</feature>
<comment type="caution">
    <text evidence="2">The sequence shown here is derived from an EMBL/GenBank/DDBJ whole genome shotgun (WGS) entry which is preliminary data.</text>
</comment>
<protein>
    <submittedName>
        <fullName evidence="2">Uncharacterized protein</fullName>
    </submittedName>
</protein>
<name>A0A5J4V6T8_9EUKA</name>
<evidence type="ECO:0000256" key="1">
    <source>
        <dbReference type="SAM" id="MobiDB-lite"/>
    </source>
</evidence>
<dbReference type="AlphaFoldDB" id="A0A5J4V6T8"/>
<proteinExistence type="predicted"/>
<gene>
    <name evidence="2" type="ORF">EZS28_025937</name>
</gene>